<dbReference type="RefSeq" id="WP_377817455.1">
    <property type="nucleotide sequence ID" value="NZ_JBHSLU010000063.1"/>
</dbReference>
<dbReference type="CDD" id="cd22233">
    <property type="entry name" value="RHH_CopAso-like"/>
    <property type="match status" value="1"/>
</dbReference>
<proteinExistence type="predicted"/>
<gene>
    <name evidence="1" type="ORF">ACFPN9_19725</name>
</gene>
<accession>A0ABW0P4X8</accession>
<dbReference type="Proteomes" id="UP001596060">
    <property type="component" value="Unassembled WGS sequence"/>
</dbReference>
<comment type="caution">
    <text evidence="1">The sequence shown here is derived from an EMBL/GenBank/DDBJ whole genome shotgun (WGS) entry which is preliminary data.</text>
</comment>
<name>A0ABW0P4X8_9HYPH</name>
<protein>
    <submittedName>
        <fullName evidence="1">CopG family ribbon-helix-helix protein</fullName>
    </submittedName>
</protein>
<evidence type="ECO:0000313" key="1">
    <source>
        <dbReference type="EMBL" id="MFC5507475.1"/>
    </source>
</evidence>
<reference evidence="2" key="1">
    <citation type="journal article" date="2019" name="Int. J. Syst. Evol. Microbiol.">
        <title>The Global Catalogue of Microorganisms (GCM) 10K type strain sequencing project: providing services to taxonomists for standard genome sequencing and annotation.</title>
        <authorList>
            <consortium name="The Broad Institute Genomics Platform"/>
            <consortium name="The Broad Institute Genome Sequencing Center for Infectious Disease"/>
            <person name="Wu L."/>
            <person name="Ma J."/>
        </authorList>
    </citation>
    <scope>NUCLEOTIDE SEQUENCE [LARGE SCALE GENOMIC DNA]</scope>
    <source>
        <strain evidence="2">CCUG 43117</strain>
    </source>
</reference>
<evidence type="ECO:0000313" key="2">
    <source>
        <dbReference type="Proteomes" id="UP001596060"/>
    </source>
</evidence>
<dbReference type="EMBL" id="JBHSLU010000063">
    <property type="protein sequence ID" value="MFC5507475.1"/>
    <property type="molecule type" value="Genomic_DNA"/>
</dbReference>
<dbReference type="InterPro" id="IPR010985">
    <property type="entry name" value="Ribbon_hlx_hlx"/>
</dbReference>
<organism evidence="1 2">
    <name type="scientific">Bosea massiliensis</name>
    <dbReference type="NCBI Taxonomy" id="151419"/>
    <lineage>
        <taxon>Bacteria</taxon>
        <taxon>Pseudomonadati</taxon>
        <taxon>Pseudomonadota</taxon>
        <taxon>Alphaproteobacteria</taxon>
        <taxon>Hyphomicrobiales</taxon>
        <taxon>Boseaceae</taxon>
        <taxon>Bosea</taxon>
    </lineage>
</organism>
<sequence length="176" mass="19143">MSRADIRFPDLELPTERERCRSSFAALDARLRKIAPKDLSARFASPVSGEFVASFARKRKRDDDETRDRSAGRGELEHIVLACVHVAEGAIMTSVTMTIRLSQDTKDALGRIAAATRRTNSYLAAEAIEAYVAQQMAIVEGIQAGLDDLKAGQTAPHDTAMARLEATIVAAERAKG</sequence>
<dbReference type="SUPFAM" id="SSF47598">
    <property type="entry name" value="Ribbon-helix-helix"/>
    <property type="match status" value="1"/>
</dbReference>
<keyword evidence="2" id="KW-1185">Reference proteome</keyword>